<evidence type="ECO:0000313" key="2">
    <source>
        <dbReference type="EMBL" id="KAK1362860.1"/>
    </source>
</evidence>
<protein>
    <submittedName>
        <fullName evidence="2">F-box domain-containing protein</fullName>
    </submittedName>
</protein>
<dbReference type="InterPro" id="IPR017451">
    <property type="entry name" value="F-box-assoc_interact_dom"/>
</dbReference>
<dbReference type="InterPro" id="IPR013187">
    <property type="entry name" value="F-box-assoc_dom_typ3"/>
</dbReference>
<reference evidence="2" key="2">
    <citation type="submission" date="2023-05" db="EMBL/GenBank/DDBJ databases">
        <authorList>
            <person name="Schelkunov M.I."/>
        </authorList>
    </citation>
    <scope>NUCLEOTIDE SEQUENCE</scope>
    <source>
        <strain evidence="2">Hsosn_3</strain>
        <tissue evidence="2">Leaf</tissue>
    </source>
</reference>
<dbReference type="PANTHER" id="PTHR31672:SF13">
    <property type="entry name" value="F-BOX PROTEIN CPR30-LIKE"/>
    <property type="match status" value="1"/>
</dbReference>
<dbReference type="Proteomes" id="UP001237642">
    <property type="component" value="Unassembled WGS sequence"/>
</dbReference>
<comment type="caution">
    <text evidence="2">The sequence shown here is derived from an EMBL/GenBank/DDBJ whole genome shotgun (WGS) entry which is preliminary data.</text>
</comment>
<organism evidence="2 3">
    <name type="scientific">Heracleum sosnowskyi</name>
    <dbReference type="NCBI Taxonomy" id="360622"/>
    <lineage>
        <taxon>Eukaryota</taxon>
        <taxon>Viridiplantae</taxon>
        <taxon>Streptophyta</taxon>
        <taxon>Embryophyta</taxon>
        <taxon>Tracheophyta</taxon>
        <taxon>Spermatophyta</taxon>
        <taxon>Magnoliopsida</taxon>
        <taxon>eudicotyledons</taxon>
        <taxon>Gunneridae</taxon>
        <taxon>Pentapetalae</taxon>
        <taxon>asterids</taxon>
        <taxon>campanulids</taxon>
        <taxon>Apiales</taxon>
        <taxon>Apiaceae</taxon>
        <taxon>Apioideae</taxon>
        <taxon>apioid superclade</taxon>
        <taxon>Tordylieae</taxon>
        <taxon>Tordyliinae</taxon>
        <taxon>Heracleum</taxon>
    </lineage>
</organism>
<gene>
    <name evidence="2" type="ORF">POM88_038421</name>
</gene>
<sequence length="395" mass="43794">MEQSVMEDEDMLLEVLSRLPVKSLIQCKSNCYSTYDVDSSFALFQFASAHDPDHVTKLEFPYGLTNAEGVDRDASIIGSDAGIICVCVDDASYDSSDYDDSTRDSSNEPHNIYLWNPATKRSKLIPPHSLHGDGSKLLTLGFGFDHRDYDLKVVRVVSGSVPPEVYSATRNSWRSIKHSLTDIPINHFHVCLHGFLFTIGNNGMMAFDLNKEVFICNIKLPVISSSDAHLKEDHIIDFKDSVAICIGFIKKVDLWTLDDEACFRGGGEINASWTMMFSIGLSEPLDYVEGFFNRVVFLIAVVGGDELFLYNSEEKVGEMVYNINQFFEIGTSVCKCTESLVSIAGSELINCSDSDNNSNGCLSLSAIQTGYQAREGSNGHPNEDDDYKDLIVLDP</sequence>
<reference evidence="2" key="1">
    <citation type="submission" date="2023-02" db="EMBL/GenBank/DDBJ databases">
        <title>Genome of toxic invasive species Heracleum sosnowskyi carries increased number of genes despite the absence of recent whole-genome duplications.</title>
        <authorList>
            <person name="Schelkunov M."/>
            <person name="Shtratnikova V."/>
            <person name="Makarenko M."/>
            <person name="Klepikova A."/>
            <person name="Omelchenko D."/>
            <person name="Novikova G."/>
            <person name="Obukhova E."/>
            <person name="Bogdanov V."/>
            <person name="Penin A."/>
            <person name="Logacheva M."/>
        </authorList>
    </citation>
    <scope>NUCLEOTIDE SEQUENCE</scope>
    <source>
        <strain evidence="2">Hsosn_3</strain>
        <tissue evidence="2">Leaf</tissue>
    </source>
</reference>
<feature type="domain" description="F-box associated beta-propeller type 3" evidence="1">
    <location>
        <begin position="111"/>
        <end position="260"/>
    </location>
</feature>
<name>A0AAD8HB69_9APIA</name>
<evidence type="ECO:0000313" key="3">
    <source>
        <dbReference type="Proteomes" id="UP001237642"/>
    </source>
</evidence>
<accession>A0AAD8HB69</accession>
<proteinExistence type="predicted"/>
<dbReference type="PANTHER" id="PTHR31672">
    <property type="entry name" value="BNACNNG10540D PROTEIN"/>
    <property type="match status" value="1"/>
</dbReference>
<keyword evidence="3" id="KW-1185">Reference proteome</keyword>
<dbReference type="EMBL" id="JAUIZM010000009">
    <property type="protein sequence ID" value="KAK1362860.1"/>
    <property type="molecule type" value="Genomic_DNA"/>
</dbReference>
<dbReference type="InterPro" id="IPR050796">
    <property type="entry name" value="SCF_F-box_component"/>
</dbReference>
<dbReference type="AlphaFoldDB" id="A0AAD8HB69"/>
<evidence type="ECO:0000259" key="1">
    <source>
        <dbReference type="Pfam" id="PF08268"/>
    </source>
</evidence>
<dbReference type="NCBIfam" id="TIGR01640">
    <property type="entry name" value="F_box_assoc_1"/>
    <property type="match status" value="1"/>
</dbReference>
<dbReference type="Pfam" id="PF08268">
    <property type="entry name" value="FBA_3"/>
    <property type="match status" value="1"/>
</dbReference>